<evidence type="ECO:0000259" key="2">
    <source>
        <dbReference type="Pfam" id="PF25349"/>
    </source>
</evidence>
<reference evidence="3" key="1">
    <citation type="journal article" date="2022" name="Front. Genet.">
        <title>Chromosome-Scale Assembly of the Dendrobium nobile Genome Provides Insights Into the Molecular Mechanism of the Biosynthesis of the Medicinal Active Ingredient of Dendrobium.</title>
        <authorList>
            <person name="Xu Q."/>
            <person name="Niu S.-C."/>
            <person name="Li K.-L."/>
            <person name="Zheng P.-J."/>
            <person name="Zhang X.-J."/>
            <person name="Jia Y."/>
            <person name="Liu Y."/>
            <person name="Niu Y.-X."/>
            <person name="Yu L.-H."/>
            <person name="Chen D.-F."/>
            <person name="Zhang G.-Q."/>
        </authorList>
    </citation>
    <scope>NUCLEOTIDE SEQUENCE</scope>
    <source>
        <tissue evidence="3">Leaf</tissue>
    </source>
</reference>
<feature type="domain" description="Poor homologous synapsis 1 PH" evidence="2">
    <location>
        <begin position="26"/>
        <end position="166"/>
    </location>
</feature>
<feature type="region of interest" description="Disordered" evidence="1">
    <location>
        <begin position="1"/>
        <end position="23"/>
    </location>
</feature>
<evidence type="ECO:0000313" key="3">
    <source>
        <dbReference type="EMBL" id="KAI0522395.1"/>
    </source>
</evidence>
<evidence type="ECO:0000313" key="4">
    <source>
        <dbReference type="Proteomes" id="UP000829196"/>
    </source>
</evidence>
<sequence length="322" mass="35835">MTEAAATPSTLTPSALPAPNPPTMREQWEGEFSRFFIFQWQHSPTVDVAPRPLTTGRGRYCRGTWLTASLPATILIVKASSSDVAVLSISVAGYIHEEHIVSTLHLTWPQVACVPQCPVRGSRVVFMSYRDCSNQIQKFVVRFLTCADAETFIYFFKDCSRDTMDFAYPASDLLCDSSSPSKMIASYALEYISNEGECYEEAITNDMPSPAFGQDESYRPLPLVNSSNTITSFVPPSFTELLSNCSKYPQNEISKQLEEANHTLRSGESAPPFSPQSDSKQLVVLDADMKNEIARYMSDASFHDLLFTIEKVFHELGESPSL</sequence>
<organism evidence="3 4">
    <name type="scientific">Dendrobium nobile</name>
    <name type="common">Orchid</name>
    <dbReference type="NCBI Taxonomy" id="94219"/>
    <lineage>
        <taxon>Eukaryota</taxon>
        <taxon>Viridiplantae</taxon>
        <taxon>Streptophyta</taxon>
        <taxon>Embryophyta</taxon>
        <taxon>Tracheophyta</taxon>
        <taxon>Spermatophyta</taxon>
        <taxon>Magnoliopsida</taxon>
        <taxon>Liliopsida</taxon>
        <taxon>Asparagales</taxon>
        <taxon>Orchidaceae</taxon>
        <taxon>Epidendroideae</taxon>
        <taxon>Malaxideae</taxon>
        <taxon>Dendrobiinae</taxon>
        <taxon>Dendrobium</taxon>
    </lineage>
</organism>
<keyword evidence="4" id="KW-1185">Reference proteome</keyword>
<dbReference type="Pfam" id="PF25349">
    <property type="entry name" value="PH_PHS1"/>
    <property type="match status" value="1"/>
</dbReference>
<comment type="caution">
    <text evidence="3">The sequence shown here is derived from an EMBL/GenBank/DDBJ whole genome shotgun (WGS) entry which is preliminary data.</text>
</comment>
<protein>
    <recommendedName>
        <fullName evidence="2">Poor homologous synapsis 1 PH domain-containing protein</fullName>
    </recommendedName>
</protein>
<accession>A0A8T3BZ52</accession>
<evidence type="ECO:0000256" key="1">
    <source>
        <dbReference type="SAM" id="MobiDB-lite"/>
    </source>
</evidence>
<dbReference type="AlphaFoldDB" id="A0A8T3BZ52"/>
<dbReference type="EMBL" id="JAGYWB010000005">
    <property type="protein sequence ID" value="KAI0522395.1"/>
    <property type="molecule type" value="Genomic_DNA"/>
</dbReference>
<name>A0A8T3BZ52_DENNO</name>
<dbReference type="OrthoDB" id="1864854at2759"/>
<dbReference type="Proteomes" id="UP000829196">
    <property type="component" value="Unassembled WGS sequence"/>
</dbReference>
<gene>
    <name evidence="3" type="ORF">KFK09_004774</name>
</gene>
<proteinExistence type="predicted"/>
<feature type="compositionally biased region" description="Low complexity" evidence="1">
    <location>
        <begin position="1"/>
        <end position="15"/>
    </location>
</feature>
<dbReference type="InterPro" id="IPR057619">
    <property type="entry name" value="PH_PHS1"/>
</dbReference>